<protein>
    <submittedName>
        <fullName evidence="5">GntR family transcriptional regulator</fullName>
    </submittedName>
</protein>
<dbReference type="PROSITE" id="PS50949">
    <property type="entry name" value="HTH_GNTR"/>
    <property type="match status" value="1"/>
</dbReference>
<dbReference type="PANTHER" id="PTHR43537">
    <property type="entry name" value="TRANSCRIPTIONAL REGULATOR, GNTR FAMILY"/>
    <property type="match status" value="1"/>
</dbReference>
<evidence type="ECO:0000256" key="3">
    <source>
        <dbReference type="ARBA" id="ARBA00023163"/>
    </source>
</evidence>
<dbReference type="SUPFAM" id="SSF46785">
    <property type="entry name" value="Winged helix' DNA-binding domain"/>
    <property type="match status" value="1"/>
</dbReference>
<organism evidence="5 6">
    <name type="scientific">Candidatus Fonsibacter lacus</name>
    <dbReference type="NCBI Taxonomy" id="2576439"/>
    <lineage>
        <taxon>Bacteria</taxon>
        <taxon>Pseudomonadati</taxon>
        <taxon>Pseudomonadota</taxon>
        <taxon>Alphaproteobacteria</taxon>
        <taxon>Candidatus Pelagibacterales</taxon>
        <taxon>Candidatus Pelagibacterales incertae sedis</taxon>
        <taxon>Candidatus Fonsibacter</taxon>
    </lineage>
</organism>
<dbReference type="Gene3D" id="1.10.10.10">
    <property type="entry name" value="Winged helix-like DNA-binding domain superfamily/Winged helix DNA-binding domain"/>
    <property type="match status" value="1"/>
</dbReference>
<keyword evidence="3" id="KW-0804">Transcription</keyword>
<dbReference type="Pfam" id="PF07729">
    <property type="entry name" value="FCD"/>
    <property type="match status" value="1"/>
</dbReference>
<dbReference type="SMART" id="SM00895">
    <property type="entry name" value="FCD"/>
    <property type="match status" value="1"/>
</dbReference>
<comment type="caution">
    <text evidence="5">The sequence shown here is derived from an EMBL/GenBank/DDBJ whole genome shotgun (WGS) entry which is preliminary data.</text>
</comment>
<dbReference type="SMART" id="SM00345">
    <property type="entry name" value="HTH_GNTR"/>
    <property type="match status" value="1"/>
</dbReference>
<dbReference type="InterPro" id="IPR011711">
    <property type="entry name" value="GntR_C"/>
</dbReference>
<dbReference type="CDD" id="cd07377">
    <property type="entry name" value="WHTH_GntR"/>
    <property type="match status" value="1"/>
</dbReference>
<dbReference type="EMBL" id="RFXN01000028">
    <property type="protein sequence ID" value="NBR93841.1"/>
    <property type="molecule type" value="Genomic_DNA"/>
</dbReference>
<dbReference type="Proteomes" id="UP000740727">
    <property type="component" value="Unassembled WGS sequence"/>
</dbReference>
<name>A0A965GCB0_9PROT</name>
<dbReference type="GO" id="GO:0003677">
    <property type="term" value="F:DNA binding"/>
    <property type="evidence" value="ECO:0007669"/>
    <property type="project" value="UniProtKB-KW"/>
</dbReference>
<dbReference type="Gene3D" id="1.20.120.530">
    <property type="entry name" value="GntR ligand-binding domain-like"/>
    <property type="match status" value="1"/>
</dbReference>
<gene>
    <name evidence="5" type="ORF">EBT44_03215</name>
</gene>
<evidence type="ECO:0000256" key="2">
    <source>
        <dbReference type="ARBA" id="ARBA00023125"/>
    </source>
</evidence>
<dbReference type="Pfam" id="PF00392">
    <property type="entry name" value="GntR"/>
    <property type="match status" value="1"/>
</dbReference>
<accession>A0A965GCB0</accession>
<reference evidence="5" key="1">
    <citation type="submission" date="2018-10" db="EMBL/GenBank/DDBJ databases">
        <title>Iterative Subtractive Binning of Freshwater Chronoseries Metagenomes Recovers Nearly Complete Genomes from over Four Hundred Novel Species.</title>
        <authorList>
            <person name="Rodriguez-R L.M."/>
            <person name="Tsementzi D."/>
            <person name="Luo C."/>
            <person name="Konstantinidis K.T."/>
        </authorList>
    </citation>
    <scope>NUCLEOTIDE SEQUENCE</scope>
    <source>
        <strain evidence="5">WB5_2A_028</strain>
    </source>
</reference>
<keyword evidence="1" id="KW-0805">Transcription regulation</keyword>
<dbReference type="AlphaFoldDB" id="A0A965GCB0"/>
<keyword evidence="2" id="KW-0238">DNA-binding</keyword>
<dbReference type="InterPro" id="IPR036390">
    <property type="entry name" value="WH_DNA-bd_sf"/>
</dbReference>
<proteinExistence type="predicted"/>
<evidence type="ECO:0000256" key="1">
    <source>
        <dbReference type="ARBA" id="ARBA00023015"/>
    </source>
</evidence>
<dbReference type="PANTHER" id="PTHR43537:SF24">
    <property type="entry name" value="GLUCONATE OPERON TRANSCRIPTIONAL REPRESSOR"/>
    <property type="match status" value="1"/>
</dbReference>
<dbReference type="InterPro" id="IPR036388">
    <property type="entry name" value="WH-like_DNA-bd_sf"/>
</dbReference>
<dbReference type="InterPro" id="IPR008920">
    <property type="entry name" value="TF_FadR/GntR_C"/>
</dbReference>
<evidence type="ECO:0000313" key="5">
    <source>
        <dbReference type="EMBL" id="NBR93841.1"/>
    </source>
</evidence>
<dbReference type="InterPro" id="IPR000524">
    <property type="entry name" value="Tscrpt_reg_HTH_GntR"/>
</dbReference>
<dbReference type="SUPFAM" id="SSF48008">
    <property type="entry name" value="GntR ligand-binding domain-like"/>
    <property type="match status" value="1"/>
</dbReference>
<sequence length="263" mass="29333">MLSNANSSVTVPRRSVLSDDIYLLIRKMIFNYEILPGAKVNIDALAKQLEVSQTPVREALSRLESDGLIVKEPLKGFRATDLLTIQELDNLFKFRLLIEPFAAAEAAKKIDETGKKALKAEIQSAKIAIKISGDEQVEALTEHDARFHSLIASMSGNSVLAESFERTHCHLNLFRLYIASQRSLIVGETRAVLVDKLFKQYYNSASGQVAIQEHEEISSAITSGNFKLAQKVMHQHIESSLKRFYPAANALYLVESLNNEELA</sequence>
<feature type="domain" description="HTH gntR-type" evidence="4">
    <location>
        <begin position="15"/>
        <end position="82"/>
    </location>
</feature>
<evidence type="ECO:0000259" key="4">
    <source>
        <dbReference type="PROSITE" id="PS50949"/>
    </source>
</evidence>
<dbReference type="GO" id="GO:0003700">
    <property type="term" value="F:DNA-binding transcription factor activity"/>
    <property type="evidence" value="ECO:0007669"/>
    <property type="project" value="InterPro"/>
</dbReference>
<evidence type="ECO:0000313" key="6">
    <source>
        <dbReference type="Proteomes" id="UP000740727"/>
    </source>
</evidence>